<dbReference type="AlphaFoldDB" id="A0AAV6H9S1"/>
<accession>A0AAV6H9S1</accession>
<keyword evidence="2" id="KW-0732">Signal</keyword>
<keyword evidence="5" id="KW-1185">Reference proteome</keyword>
<proteinExistence type="predicted"/>
<dbReference type="InterPro" id="IPR039051">
    <property type="entry name" value="SE-CTX-like"/>
</dbReference>
<dbReference type="EMBL" id="JADWDJ010000003">
    <property type="protein sequence ID" value="KAG5283844.1"/>
    <property type="molecule type" value="Genomic_DNA"/>
</dbReference>
<dbReference type="PROSITE" id="PS50026">
    <property type="entry name" value="EGF_3"/>
    <property type="match status" value="1"/>
</dbReference>
<dbReference type="SMART" id="SM00181">
    <property type="entry name" value="EGF"/>
    <property type="match status" value="2"/>
</dbReference>
<feature type="disulfide bond" evidence="1">
    <location>
        <begin position="447"/>
        <end position="457"/>
    </location>
</feature>
<feature type="chain" id="PRO_5043417145" description="EGF-like domain-containing protein" evidence="2">
    <location>
        <begin position="25"/>
        <end position="1022"/>
    </location>
</feature>
<comment type="caution">
    <text evidence="1">Lacks conserved residue(s) required for the propagation of feature annotation.</text>
</comment>
<protein>
    <recommendedName>
        <fullName evidence="3">EGF-like domain-containing protein</fullName>
    </recommendedName>
</protein>
<evidence type="ECO:0000259" key="3">
    <source>
        <dbReference type="PROSITE" id="PS50026"/>
    </source>
</evidence>
<comment type="caution">
    <text evidence="4">The sequence shown here is derived from an EMBL/GenBank/DDBJ whole genome shotgun (WGS) entry which is preliminary data.</text>
</comment>
<evidence type="ECO:0000313" key="5">
    <source>
        <dbReference type="Proteomes" id="UP000823561"/>
    </source>
</evidence>
<dbReference type="PROSITE" id="PS01186">
    <property type="entry name" value="EGF_2"/>
    <property type="match status" value="1"/>
</dbReference>
<evidence type="ECO:0000313" key="4">
    <source>
        <dbReference type="EMBL" id="KAG5283844.1"/>
    </source>
</evidence>
<evidence type="ECO:0000256" key="2">
    <source>
        <dbReference type="SAM" id="SignalP"/>
    </source>
</evidence>
<dbReference type="PANTHER" id="PTHR40472:SF10">
    <property type="entry name" value="RAPUNZEL 5"/>
    <property type="match status" value="1"/>
</dbReference>
<dbReference type="InterPro" id="IPR000742">
    <property type="entry name" value="EGF"/>
</dbReference>
<dbReference type="SUPFAM" id="SSF57196">
    <property type="entry name" value="EGF/Laminin"/>
    <property type="match status" value="1"/>
</dbReference>
<evidence type="ECO:0000256" key="1">
    <source>
        <dbReference type="PROSITE-ProRule" id="PRU00076"/>
    </source>
</evidence>
<dbReference type="Proteomes" id="UP000823561">
    <property type="component" value="Chromosome 3"/>
</dbReference>
<gene>
    <name evidence="4" type="ORF">AALO_G00046770</name>
</gene>
<name>A0AAV6H9S1_9TELE</name>
<dbReference type="PANTHER" id="PTHR40472">
    <property type="entry name" value="RICIN B-TYPE LECTIN DOMAIN-CONTAINING PROTEIN"/>
    <property type="match status" value="1"/>
</dbReference>
<organism evidence="4 5">
    <name type="scientific">Alosa alosa</name>
    <name type="common">allis shad</name>
    <dbReference type="NCBI Taxonomy" id="278164"/>
    <lineage>
        <taxon>Eukaryota</taxon>
        <taxon>Metazoa</taxon>
        <taxon>Chordata</taxon>
        <taxon>Craniata</taxon>
        <taxon>Vertebrata</taxon>
        <taxon>Euteleostomi</taxon>
        <taxon>Actinopterygii</taxon>
        <taxon>Neopterygii</taxon>
        <taxon>Teleostei</taxon>
        <taxon>Clupei</taxon>
        <taxon>Clupeiformes</taxon>
        <taxon>Clupeoidei</taxon>
        <taxon>Clupeidae</taxon>
        <taxon>Alosa</taxon>
    </lineage>
</organism>
<feature type="domain" description="EGF-like" evidence="3">
    <location>
        <begin position="443"/>
        <end position="480"/>
    </location>
</feature>
<sequence length="1022" mass="113192">MATLRICVSLLCVLLCVLIGQSEGQTGDREAAVLMDKTTSSFSAAHGSLTDLVNIANTLTHSHNRSMLKDGLEAFDGVAKLVPFMEAFGSLVRFTLGFVPKTSPHVTYMKRRFRQVSRELDSLSAQVRPLPSMPLWPSEEEGVLLNGWAQLEQLVASLAAADTPEERTRAAERFTGHCESRGTEDGVMSFHRRVTESSPLRGQSLLQLIWEQSEGDVRVLTRFSSYVTALMIRGSFVSTIYDKLKSERADLQRALPAAERLLSLSKFLQRRLLDCTDGYAAWVRKDVEEIMTGPFSEIRSMATDIKAHLDAKFSWFTWTVIVLDSSLDYGFTYGYSITMHSQGRAVYLVPRSSEAEVDAARRVETHQKMEKNKHVCPLVQENMSEVFPSSLVKQMAFAHATPESLDYTTVGDTVTVNCYTNFMFITTGTYINTVVLKSMGSLDHPSCSMLKCRHGTCRQAQNSSVGFCLCETGFYGRSCENDIWNEIRNSRALKEKISSVNVNPVPDKTAVYFRVQEQARHAEARERLHWVKLRYQDVMDKLSFLSHQAALLKGQQISTDRFVSNVGDVLKTEGAFTYLLFQFDNMLRGNKGEEDSSLLEALQELLLHPKDPSVQPHDPIACSATYTEKLDDFVMSVSTLRSEGVSAWEKYFIFVYGKPIDPTFVNTQNLSVGTGCGPLSADHLVNSHCQRPHHSADQQRVQLKCSGSFKAFPETAQCSNGRWSALPVCYTEPRNGATQCRTENGTTVCEASCDHSAALLPSGERSEVYRCSGAPCRPFSPSGPCAGPRCSSSSMCEDSEVCHAGRCVDGCSSSPCGANGVCATFNHAPVCTCVGPWLKNRKQECRSPSLHWAEVTHIPSLHWAEVTHIPNGTVKSPSGKRVCRATGPGGDWHSGWLYTVAGRDSCLFGYDGKTMRATKYELLLDPCESKGYLWIPGGPHSDSMWAGYTTDTPGRMLFVCSWWEKYLDSKHGFPGTLAQTSEGYKCTIALNRAAHTTSTYLTLVQVQSCPTSSTVGRVHSHF</sequence>
<keyword evidence="1" id="KW-0245">EGF-like domain</keyword>
<keyword evidence="1" id="KW-1015">Disulfide bond</keyword>
<reference evidence="4" key="1">
    <citation type="submission" date="2020-10" db="EMBL/GenBank/DDBJ databases">
        <title>Chromosome-scale genome assembly of the Allis shad, Alosa alosa.</title>
        <authorList>
            <person name="Margot Z."/>
            <person name="Christophe K."/>
            <person name="Cabau C."/>
            <person name="Louis A."/>
            <person name="Berthelot C."/>
            <person name="Parey E."/>
            <person name="Roest Crollius H."/>
            <person name="Montfort J."/>
            <person name="Robinson-Rechavi M."/>
            <person name="Bucao C."/>
            <person name="Bouchez O."/>
            <person name="Gislard M."/>
            <person name="Lluch J."/>
            <person name="Milhes M."/>
            <person name="Lampietro C."/>
            <person name="Lopez Roques C."/>
            <person name="Donnadieu C."/>
            <person name="Braasch I."/>
            <person name="Desvignes T."/>
            <person name="Postlethwait J."/>
            <person name="Bobe J."/>
            <person name="Guiguen Y."/>
        </authorList>
    </citation>
    <scope>NUCLEOTIDE SEQUENCE</scope>
    <source>
        <strain evidence="4">M-15738</strain>
        <tissue evidence="4">Blood</tissue>
    </source>
</reference>
<feature type="disulfide bond" evidence="1">
    <location>
        <begin position="470"/>
        <end position="479"/>
    </location>
</feature>
<dbReference type="PROSITE" id="PS00022">
    <property type="entry name" value="EGF_1"/>
    <property type="match status" value="1"/>
</dbReference>
<feature type="signal peptide" evidence="2">
    <location>
        <begin position="1"/>
        <end position="24"/>
    </location>
</feature>